<name>A0A8C0J5W1_CHEAB</name>
<keyword evidence="3" id="KW-1185">Reference proteome</keyword>
<evidence type="ECO:0000313" key="2">
    <source>
        <dbReference type="Ensembl" id="ENSCABP00000027100.1"/>
    </source>
</evidence>
<evidence type="ECO:0000256" key="1">
    <source>
        <dbReference type="SAM" id="MobiDB-lite"/>
    </source>
</evidence>
<protein>
    <submittedName>
        <fullName evidence="2">Uncharacterized protein</fullName>
    </submittedName>
</protein>
<organism evidence="2 3">
    <name type="scientific">Chelonoidis abingdonii</name>
    <name type="common">Abingdon island giant tortoise</name>
    <name type="synonym">Testudo abingdonii</name>
    <dbReference type="NCBI Taxonomy" id="106734"/>
    <lineage>
        <taxon>Eukaryota</taxon>
        <taxon>Metazoa</taxon>
        <taxon>Chordata</taxon>
        <taxon>Craniata</taxon>
        <taxon>Vertebrata</taxon>
        <taxon>Euteleostomi</taxon>
        <taxon>Archelosauria</taxon>
        <taxon>Testudinata</taxon>
        <taxon>Testudines</taxon>
        <taxon>Cryptodira</taxon>
        <taxon>Durocryptodira</taxon>
        <taxon>Testudinoidea</taxon>
        <taxon>Testudinidae</taxon>
        <taxon>Chelonoidis</taxon>
    </lineage>
</organism>
<dbReference type="Proteomes" id="UP000694404">
    <property type="component" value="Unplaced"/>
</dbReference>
<proteinExistence type="predicted"/>
<dbReference type="AlphaFoldDB" id="A0A8C0J5W1"/>
<evidence type="ECO:0000313" key="3">
    <source>
        <dbReference type="Proteomes" id="UP000694404"/>
    </source>
</evidence>
<reference evidence="2" key="2">
    <citation type="submission" date="2025-09" db="UniProtKB">
        <authorList>
            <consortium name="Ensembl"/>
        </authorList>
    </citation>
    <scope>IDENTIFICATION</scope>
</reference>
<reference evidence="2" key="1">
    <citation type="submission" date="2025-08" db="UniProtKB">
        <authorList>
            <consortium name="Ensembl"/>
        </authorList>
    </citation>
    <scope>IDENTIFICATION</scope>
</reference>
<feature type="region of interest" description="Disordered" evidence="1">
    <location>
        <begin position="1"/>
        <end position="30"/>
    </location>
</feature>
<sequence>MTVPGRTLPGKGGGRDGGYKNNWSFDHGEESEGDLSVWETSCFPKIITRFINEQ</sequence>
<accession>A0A8C0J5W1</accession>
<dbReference type="Ensembl" id="ENSCABT00000029677.1">
    <property type="protein sequence ID" value="ENSCABP00000027100.1"/>
    <property type="gene ID" value="ENSCABG00000019889.1"/>
</dbReference>